<evidence type="ECO:0000313" key="2">
    <source>
        <dbReference type="Proteomes" id="UP000824128"/>
    </source>
</evidence>
<comment type="caution">
    <text evidence="1">The sequence shown here is derived from an EMBL/GenBank/DDBJ whole genome shotgun (WGS) entry which is preliminary data.</text>
</comment>
<name>A0A9D1STU2_9FIRM</name>
<dbReference type="Pfam" id="PF07873">
    <property type="entry name" value="YabP"/>
    <property type="match status" value="1"/>
</dbReference>
<dbReference type="EMBL" id="DVNZ01000162">
    <property type="protein sequence ID" value="HIU94526.1"/>
    <property type="molecule type" value="Genomic_DNA"/>
</dbReference>
<accession>A0A9D1STU2</accession>
<reference evidence="1" key="1">
    <citation type="submission" date="2020-10" db="EMBL/GenBank/DDBJ databases">
        <authorList>
            <person name="Gilroy R."/>
        </authorList>
    </citation>
    <scope>NUCLEOTIDE SEQUENCE</scope>
    <source>
        <strain evidence="1">ChiGjej2B2-16831</strain>
    </source>
</reference>
<gene>
    <name evidence="1" type="ORF">IAD24_05130</name>
</gene>
<evidence type="ECO:0000313" key="1">
    <source>
        <dbReference type="EMBL" id="HIU94526.1"/>
    </source>
</evidence>
<organism evidence="1 2">
    <name type="scientific">Candidatus Aphodomorpha intestinavium</name>
    <dbReference type="NCBI Taxonomy" id="2840672"/>
    <lineage>
        <taxon>Bacteria</taxon>
        <taxon>Bacillati</taxon>
        <taxon>Bacillota</taxon>
        <taxon>Clostridia</taxon>
        <taxon>Eubacteriales</taxon>
        <taxon>Candidatus Aphodomorpha</taxon>
    </lineage>
</organism>
<dbReference type="InterPro" id="IPR022476">
    <property type="entry name" value="Spore_YabP/YqfC"/>
</dbReference>
<protein>
    <submittedName>
        <fullName evidence="1">Sporulation protein YqfC</fullName>
    </submittedName>
</protein>
<dbReference type="AlphaFoldDB" id="A0A9D1STU2"/>
<sequence>MGKRRKTWKRAILRSLDLPEEADGETVRVTMLGRDSLLVENHGGVLQFSAQAVRLFDGDGVLRVEGTELTLAELCAGRALVRGRISGWHFED</sequence>
<proteinExistence type="predicted"/>
<dbReference type="Proteomes" id="UP000824128">
    <property type="component" value="Unassembled WGS sequence"/>
</dbReference>
<reference evidence="1" key="2">
    <citation type="journal article" date="2021" name="PeerJ">
        <title>Extensive microbial diversity within the chicken gut microbiome revealed by metagenomics and culture.</title>
        <authorList>
            <person name="Gilroy R."/>
            <person name="Ravi A."/>
            <person name="Getino M."/>
            <person name="Pursley I."/>
            <person name="Horton D.L."/>
            <person name="Alikhan N.F."/>
            <person name="Baker D."/>
            <person name="Gharbi K."/>
            <person name="Hall N."/>
            <person name="Watson M."/>
            <person name="Adriaenssens E.M."/>
            <person name="Foster-Nyarko E."/>
            <person name="Jarju S."/>
            <person name="Secka A."/>
            <person name="Antonio M."/>
            <person name="Oren A."/>
            <person name="Chaudhuri R.R."/>
            <person name="La Ragione R."/>
            <person name="Hildebrand F."/>
            <person name="Pallen M.J."/>
        </authorList>
    </citation>
    <scope>NUCLEOTIDE SEQUENCE</scope>
    <source>
        <strain evidence="1">ChiGjej2B2-16831</strain>
    </source>
</reference>